<dbReference type="SUPFAM" id="SSF51569">
    <property type="entry name" value="Aldolase"/>
    <property type="match status" value="1"/>
</dbReference>
<dbReference type="InterPro" id="IPR001585">
    <property type="entry name" value="TAL/FSA"/>
</dbReference>
<gene>
    <name evidence="2" type="ORF">ENL39_02575</name>
</gene>
<dbReference type="PANTHER" id="PTHR10683">
    <property type="entry name" value="TRANSALDOLASE"/>
    <property type="match status" value="1"/>
</dbReference>
<reference evidence="2" key="1">
    <citation type="journal article" date="2020" name="mSystems">
        <title>Genome- and Community-Level Interaction Insights into Carbon Utilization and Element Cycling Functions of Hydrothermarchaeota in Hydrothermal Sediment.</title>
        <authorList>
            <person name="Zhou Z."/>
            <person name="Liu Y."/>
            <person name="Xu W."/>
            <person name="Pan J."/>
            <person name="Luo Z.H."/>
            <person name="Li M."/>
        </authorList>
    </citation>
    <scope>NUCLEOTIDE SEQUENCE [LARGE SCALE GENOMIC DNA]</scope>
    <source>
        <strain evidence="2">HyVt-92</strain>
    </source>
</reference>
<comment type="caution">
    <text evidence="2">The sequence shown here is derived from an EMBL/GenBank/DDBJ whole genome shotgun (WGS) entry which is preliminary data.</text>
</comment>
<accession>A0A7V5HYR4</accession>
<name>A0A7V5HYR4_UNCAE</name>
<dbReference type="AlphaFoldDB" id="A0A7V5HYR4"/>
<keyword evidence="1" id="KW-0704">Schiff base</keyword>
<proteinExistence type="predicted"/>
<dbReference type="GO" id="GO:0005975">
    <property type="term" value="P:carbohydrate metabolic process"/>
    <property type="evidence" value="ECO:0007669"/>
    <property type="project" value="InterPro"/>
</dbReference>
<dbReference type="Pfam" id="PF00923">
    <property type="entry name" value="TAL_FSA"/>
    <property type="match status" value="1"/>
</dbReference>
<organism evidence="2">
    <name type="scientific">Aerophobetes bacterium</name>
    <dbReference type="NCBI Taxonomy" id="2030807"/>
    <lineage>
        <taxon>Bacteria</taxon>
        <taxon>Candidatus Aerophobota</taxon>
    </lineage>
</organism>
<dbReference type="Gene3D" id="3.20.20.70">
    <property type="entry name" value="Aldolase class I"/>
    <property type="match status" value="1"/>
</dbReference>
<dbReference type="EMBL" id="DRTT01000077">
    <property type="protein sequence ID" value="HHF98353.1"/>
    <property type="molecule type" value="Genomic_DNA"/>
</dbReference>
<sequence length="394" mass="45324">MQKKSIFEKLQEVNPDAEIWWDSSPLIYKAWSKELLDSIEDREKKETIKEQLSRLYNPENPEKSLFRGVTTNPPLSLNVLSYHKEEWGRFVKRVKRISPNKKPGEIFWQMYKEIVRKGAELFLPIFESSGYKYGYISAQLDPRDREDFDFMLEQAEELASLSPNVMIKVPGTKEGYEIIKVLTSRGIPTNNTLAFMIPQFVACANAVKEGLEIAKKNGVDLTTWRSVITLMSARFTSLGDLEKEAKEKGIELSEEDIRWAEIAIMKKAYKIIKEGDYPSKMLLCSMRISPTVNGEKRCWHLEKLAGADIVFTCPPKFIAPLLLEGDHIEFSNQIDEPVPEDVLNKLLKIDYFARGYDEEGYKPEEFNFHPALLNTAKQFSGAVQKMIDFVKESL</sequence>
<dbReference type="Proteomes" id="UP000886070">
    <property type="component" value="Unassembled WGS sequence"/>
</dbReference>
<evidence type="ECO:0000256" key="1">
    <source>
        <dbReference type="ARBA" id="ARBA00023270"/>
    </source>
</evidence>
<evidence type="ECO:0000313" key="2">
    <source>
        <dbReference type="EMBL" id="HHF98353.1"/>
    </source>
</evidence>
<dbReference type="InterPro" id="IPR013785">
    <property type="entry name" value="Aldolase_TIM"/>
</dbReference>
<protein>
    <submittedName>
        <fullName evidence="2">Transaldolase</fullName>
    </submittedName>
</protein>
<dbReference type="PANTHER" id="PTHR10683:SF31">
    <property type="entry name" value="TRANSALDOLASE"/>
    <property type="match status" value="1"/>
</dbReference>